<evidence type="ECO:0000256" key="1">
    <source>
        <dbReference type="SAM" id="Phobius"/>
    </source>
</evidence>
<feature type="transmembrane region" description="Helical" evidence="1">
    <location>
        <begin position="82"/>
        <end position="104"/>
    </location>
</feature>
<feature type="transmembrane region" description="Helical" evidence="1">
    <location>
        <begin position="125"/>
        <end position="148"/>
    </location>
</feature>
<keyword evidence="4" id="KW-1185">Reference proteome</keyword>
<dbReference type="Pfam" id="PF01757">
    <property type="entry name" value="Acyl_transf_3"/>
    <property type="match status" value="1"/>
</dbReference>
<dbReference type="Proteomes" id="UP000614047">
    <property type="component" value="Unassembled WGS sequence"/>
</dbReference>
<sequence length="400" mass="41492">MTDVQPRRTAAPAAVAPGRAGFAARIDAATPPGRDRAVDALRALAILGVVLGHWLVTAFVATGNGAGDGGLRVVSPLKATPALVPASWVLQTLAVFFLVGGYTAAKGHRPGEPWGPWARRRTARLLRPVPVLLLAWVPAAAALLWAGFPPDTVRALVKLVISPLWFLAVYGALIALTPLIVAFWHRAGLWGAAVPVAATAAIDAARFGLGGPEWLGWATVLTGWLVPFHLGVAWANGALAGRRAAAALLAGGAAAMALLILYAGYPASMVGVPGAAISNLNPPTLAAVAFGLAQTGLALLARDRVERLMRRPLAWAGVASANLAAMTIFLWHQTAMMAVTVGALLIGGRLPGLHVHPSDPGWALARLCWLPVFAAALAGLGVLVHRWERPRPRGASPGVR</sequence>
<feature type="transmembrane region" description="Helical" evidence="1">
    <location>
        <begin position="363"/>
        <end position="384"/>
    </location>
</feature>
<evidence type="ECO:0000313" key="4">
    <source>
        <dbReference type="Proteomes" id="UP000614047"/>
    </source>
</evidence>
<dbReference type="GO" id="GO:0016747">
    <property type="term" value="F:acyltransferase activity, transferring groups other than amino-acyl groups"/>
    <property type="evidence" value="ECO:0007669"/>
    <property type="project" value="InterPro"/>
</dbReference>
<keyword evidence="1" id="KW-1133">Transmembrane helix</keyword>
<accession>A0A931DM95</accession>
<proteinExistence type="predicted"/>
<evidence type="ECO:0000313" key="3">
    <source>
        <dbReference type="EMBL" id="MBG6091254.1"/>
    </source>
</evidence>
<dbReference type="RefSeq" id="WP_307829110.1">
    <property type="nucleotide sequence ID" value="NZ_BAABES010000001.1"/>
</dbReference>
<evidence type="ECO:0000259" key="2">
    <source>
        <dbReference type="Pfam" id="PF01757"/>
    </source>
</evidence>
<feature type="transmembrane region" description="Helical" evidence="1">
    <location>
        <begin position="214"/>
        <end position="234"/>
    </location>
</feature>
<feature type="transmembrane region" description="Helical" evidence="1">
    <location>
        <begin position="43"/>
        <end position="62"/>
    </location>
</feature>
<organism evidence="3 4">
    <name type="scientific">Actinomadura viridis</name>
    <dbReference type="NCBI Taxonomy" id="58110"/>
    <lineage>
        <taxon>Bacteria</taxon>
        <taxon>Bacillati</taxon>
        <taxon>Actinomycetota</taxon>
        <taxon>Actinomycetes</taxon>
        <taxon>Streptosporangiales</taxon>
        <taxon>Thermomonosporaceae</taxon>
        <taxon>Actinomadura</taxon>
    </lineage>
</organism>
<feature type="transmembrane region" description="Helical" evidence="1">
    <location>
        <begin position="189"/>
        <end position="208"/>
    </location>
</feature>
<dbReference type="EMBL" id="JADOUA010000001">
    <property type="protein sequence ID" value="MBG6091254.1"/>
    <property type="molecule type" value="Genomic_DNA"/>
</dbReference>
<comment type="caution">
    <text evidence="3">The sequence shown here is derived from an EMBL/GenBank/DDBJ whole genome shotgun (WGS) entry which is preliminary data.</text>
</comment>
<reference evidence="3" key="1">
    <citation type="submission" date="2020-11" db="EMBL/GenBank/DDBJ databases">
        <title>Sequencing the genomes of 1000 actinobacteria strains.</title>
        <authorList>
            <person name="Klenk H.-P."/>
        </authorList>
    </citation>
    <scope>NUCLEOTIDE SEQUENCE</scope>
    <source>
        <strain evidence="3">DSM 43175</strain>
    </source>
</reference>
<protein>
    <submittedName>
        <fullName evidence="3">Peptidoglycan/LPS O-acetylase OafA/YrhL</fullName>
    </submittedName>
</protein>
<feature type="transmembrane region" description="Helical" evidence="1">
    <location>
        <begin position="246"/>
        <end position="265"/>
    </location>
</feature>
<gene>
    <name evidence="3" type="ORF">IW256_005367</name>
</gene>
<dbReference type="AlphaFoldDB" id="A0A931DM95"/>
<keyword evidence="1" id="KW-0472">Membrane</keyword>
<name>A0A931DM95_9ACTN</name>
<feature type="transmembrane region" description="Helical" evidence="1">
    <location>
        <begin position="160"/>
        <end position="182"/>
    </location>
</feature>
<keyword evidence="1" id="KW-0812">Transmembrane</keyword>
<feature type="transmembrane region" description="Helical" evidence="1">
    <location>
        <begin position="313"/>
        <end position="331"/>
    </location>
</feature>
<feature type="domain" description="Acyltransferase 3" evidence="2">
    <location>
        <begin position="37"/>
        <end position="346"/>
    </location>
</feature>
<feature type="transmembrane region" description="Helical" evidence="1">
    <location>
        <begin position="285"/>
        <end position="301"/>
    </location>
</feature>
<dbReference type="InterPro" id="IPR002656">
    <property type="entry name" value="Acyl_transf_3_dom"/>
</dbReference>